<proteinExistence type="inferred from homology"/>
<dbReference type="InterPro" id="IPR020578">
    <property type="entry name" value="Aminotrans_V_PyrdxlP_BS"/>
</dbReference>
<accession>A0A1L3SNG8</accession>
<dbReference type="STRING" id="1670800.BSQ44_05935"/>
<dbReference type="InterPro" id="IPR024169">
    <property type="entry name" value="SP_NH2Trfase/AEP_transaminase"/>
</dbReference>
<dbReference type="FunFam" id="3.90.1150.10:FF:000204">
    <property type="entry name" value="Hypothetical aminotransferase"/>
    <property type="match status" value="1"/>
</dbReference>
<comment type="similarity">
    <text evidence="2 6">Belongs to the class-V pyridoxal-phosphate-dependent aminotransferase family.</text>
</comment>
<evidence type="ECO:0000256" key="6">
    <source>
        <dbReference type="RuleBase" id="RU004075"/>
    </source>
</evidence>
<dbReference type="PROSITE" id="PS00595">
    <property type="entry name" value="AA_TRANSFER_CLASS_5"/>
    <property type="match status" value="1"/>
</dbReference>
<keyword evidence="10" id="KW-1185">Reference proteome</keyword>
<feature type="domain" description="Aminotransferase class V" evidence="8">
    <location>
        <begin position="18"/>
        <end position="283"/>
    </location>
</feature>
<evidence type="ECO:0000256" key="3">
    <source>
        <dbReference type="ARBA" id="ARBA00022898"/>
    </source>
</evidence>
<dbReference type="Pfam" id="PF00266">
    <property type="entry name" value="Aminotran_5"/>
    <property type="match status" value="1"/>
</dbReference>
<dbReference type="PANTHER" id="PTHR21152:SF40">
    <property type="entry name" value="ALANINE--GLYOXYLATE AMINOTRANSFERASE"/>
    <property type="match status" value="1"/>
</dbReference>
<organism evidence="9 10">
    <name type="scientific">Aquibium oceanicum</name>
    <dbReference type="NCBI Taxonomy" id="1670800"/>
    <lineage>
        <taxon>Bacteria</taxon>
        <taxon>Pseudomonadati</taxon>
        <taxon>Pseudomonadota</taxon>
        <taxon>Alphaproteobacteria</taxon>
        <taxon>Hyphomicrobiales</taxon>
        <taxon>Phyllobacteriaceae</taxon>
        <taxon>Aquibium</taxon>
    </lineage>
</organism>
<dbReference type="Gene3D" id="3.90.1150.10">
    <property type="entry name" value="Aspartate Aminotransferase, domain 1"/>
    <property type="match status" value="1"/>
</dbReference>
<evidence type="ECO:0000256" key="2">
    <source>
        <dbReference type="ARBA" id="ARBA00009236"/>
    </source>
</evidence>
<dbReference type="KEGG" id="meso:BSQ44_05935"/>
<sequence length="400" mass="42819">MNLTGRQYLAIPGPSVVPDRVLNAMHRASPDIYTGELHEMMPGLCEDLKQVARTTHHVAIYVANGHGAWEAANTNLFSPGDHALALVTGRFGEGWAQSAEALGVTMQRLDFGRRSPVDPDEVARALGEDRGERISVVLMTHADTATSVRNDVAAVRAAIDRAGHPALLAVDCIASLGCDRFEMDAWGVDVMVSASQKGMMTPPGLGFVWLNEKARQASAGARWRTPYWDWTPRIEAKQFYQRFGGTAPTHHLYGLRAALDMLVREEGIEAAWSRHERLARAVWSAFEAWGDGDGEAAGIGLNIADPAFRSHAVTTVKMASPRATQLREWTKANAGVTLGIGLGMAPEGDPAADGFMRIAHMGHVNTHMVLGALGAIEAGMTALGIPHGVGALSRAAEALA</sequence>
<dbReference type="InterPro" id="IPR000192">
    <property type="entry name" value="Aminotrans_V_dom"/>
</dbReference>
<keyword evidence="3 5" id="KW-0663">Pyridoxal phosphate</keyword>
<feature type="modified residue" description="N6-(pyridoxal phosphate)lysine" evidence="5">
    <location>
        <position position="197"/>
    </location>
</feature>
<evidence type="ECO:0000313" key="9">
    <source>
        <dbReference type="EMBL" id="APH70967.1"/>
    </source>
</evidence>
<dbReference type="InterPro" id="IPR015424">
    <property type="entry name" value="PyrdxlP-dep_Trfase"/>
</dbReference>
<dbReference type="InterPro" id="IPR015422">
    <property type="entry name" value="PyrdxlP-dep_Trfase_small"/>
</dbReference>
<reference evidence="10" key="1">
    <citation type="submission" date="2016-11" db="EMBL/GenBank/DDBJ databases">
        <title>Mesorhizobium oceanicum sp. nov., isolated from deep seawater in South China Sea.</title>
        <authorList>
            <person name="Fu G.-Y."/>
        </authorList>
    </citation>
    <scope>NUCLEOTIDE SEQUENCE [LARGE SCALE GENOMIC DNA]</scope>
    <source>
        <strain evidence="10">B7</strain>
    </source>
</reference>
<dbReference type="Gene3D" id="3.40.640.10">
    <property type="entry name" value="Type I PLP-dependent aspartate aminotransferase-like (Major domain)"/>
    <property type="match status" value="1"/>
</dbReference>
<dbReference type="PANTHER" id="PTHR21152">
    <property type="entry name" value="AMINOTRANSFERASE CLASS V"/>
    <property type="match status" value="1"/>
</dbReference>
<evidence type="ECO:0000256" key="4">
    <source>
        <dbReference type="PIRSR" id="PIRSR000524-1"/>
    </source>
</evidence>
<dbReference type="OrthoDB" id="389074at2"/>
<dbReference type="GO" id="GO:0004760">
    <property type="term" value="F:L-serine-pyruvate transaminase activity"/>
    <property type="evidence" value="ECO:0007669"/>
    <property type="project" value="TreeGrafter"/>
</dbReference>
<dbReference type="Proteomes" id="UP000182840">
    <property type="component" value="Chromosome"/>
</dbReference>
<evidence type="ECO:0000313" key="10">
    <source>
        <dbReference type="Proteomes" id="UP000182840"/>
    </source>
</evidence>
<dbReference type="AlphaFoldDB" id="A0A1L3SNG8"/>
<dbReference type="GO" id="GO:0008453">
    <property type="term" value="F:alanine-glyoxylate transaminase activity"/>
    <property type="evidence" value="ECO:0007669"/>
    <property type="project" value="TreeGrafter"/>
</dbReference>
<name>A0A1L3SNG8_9HYPH</name>
<protein>
    <submittedName>
        <fullName evidence="9">Septum site-determining protein</fullName>
    </submittedName>
</protein>
<evidence type="ECO:0000256" key="5">
    <source>
        <dbReference type="PIRSR" id="PIRSR000524-50"/>
    </source>
</evidence>
<dbReference type="PIRSF" id="PIRSF000524">
    <property type="entry name" value="SPT"/>
    <property type="match status" value="1"/>
</dbReference>
<feature type="binding site" evidence="4">
    <location>
        <position position="357"/>
    </location>
    <ligand>
        <name>substrate</name>
    </ligand>
</feature>
<evidence type="ECO:0000259" key="8">
    <source>
        <dbReference type="Pfam" id="PF00266"/>
    </source>
</evidence>
<gene>
    <name evidence="9" type="ORF">BSQ44_05935</name>
</gene>
<evidence type="ECO:0000256" key="7">
    <source>
        <dbReference type="RuleBase" id="RU004504"/>
    </source>
</evidence>
<comment type="cofactor">
    <cofactor evidence="1 5 7">
        <name>pyridoxal 5'-phosphate</name>
        <dbReference type="ChEBI" id="CHEBI:597326"/>
    </cofactor>
</comment>
<dbReference type="GO" id="GO:0019265">
    <property type="term" value="P:glycine biosynthetic process, by transamination of glyoxylate"/>
    <property type="evidence" value="ECO:0007669"/>
    <property type="project" value="TreeGrafter"/>
</dbReference>
<dbReference type="RefSeq" id="WP_072602377.1">
    <property type="nucleotide sequence ID" value="NZ_CP018171.1"/>
</dbReference>
<dbReference type="SUPFAM" id="SSF53383">
    <property type="entry name" value="PLP-dependent transferases"/>
    <property type="match status" value="1"/>
</dbReference>
<evidence type="ECO:0000256" key="1">
    <source>
        <dbReference type="ARBA" id="ARBA00001933"/>
    </source>
</evidence>
<dbReference type="EMBL" id="CP018171">
    <property type="protein sequence ID" value="APH70967.1"/>
    <property type="molecule type" value="Genomic_DNA"/>
</dbReference>
<dbReference type="InterPro" id="IPR015421">
    <property type="entry name" value="PyrdxlP-dep_Trfase_major"/>
</dbReference>